<dbReference type="SUPFAM" id="SSF48239">
    <property type="entry name" value="Terpenoid cyclases/Protein prenyltransferases"/>
    <property type="match status" value="1"/>
</dbReference>
<dbReference type="EMBL" id="HBKP01018424">
    <property type="protein sequence ID" value="CAE2230763.1"/>
    <property type="molecule type" value="Transcribed_RNA"/>
</dbReference>
<dbReference type="Pfam" id="PF05404">
    <property type="entry name" value="TRAP-delta"/>
    <property type="match status" value="1"/>
</dbReference>
<protein>
    <recommendedName>
        <fullName evidence="4">Prenyltransferase alpha-alpha toroid domain-containing protein</fullName>
    </recommendedName>
</protein>
<dbReference type="InterPro" id="IPR008930">
    <property type="entry name" value="Terpenoid_cyclase/PrenylTrfase"/>
</dbReference>
<reference evidence="5" key="1">
    <citation type="submission" date="2021-01" db="EMBL/GenBank/DDBJ databases">
        <authorList>
            <person name="Corre E."/>
            <person name="Pelletier E."/>
            <person name="Niang G."/>
            <person name="Scheremetjew M."/>
            <person name="Finn R."/>
            <person name="Kale V."/>
            <person name="Holt S."/>
            <person name="Cochrane G."/>
            <person name="Meng A."/>
            <person name="Brown T."/>
            <person name="Cohen L."/>
        </authorList>
    </citation>
    <scope>NUCLEOTIDE SEQUENCE</scope>
    <source>
        <strain evidence="5">DIVA3 518/3/11/1/6</strain>
    </source>
</reference>
<keyword evidence="2" id="KW-1133">Transmembrane helix</keyword>
<evidence type="ECO:0000259" key="4">
    <source>
        <dbReference type="Pfam" id="PF00432"/>
    </source>
</evidence>
<evidence type="ECO:0000313" key="5">
    <source>
        <dbReference type="EMBL" id="CAE2230763.1"/>
    </source>
</evidence>
<dbReference type="Pfam" id="PF00432">
    <property type="entry name" value="Prenyltrans"/>
    <property type="match status" value="2"/>
</dbReference>
<name>A0A7S4MM02_9EUKA</name>
<dbReference type="GO" id="GO:0003824">
    <property type="term" value="F:catalytic activity"/>
    <property type="evidence" value="ECO:0007669"/>
    <property type="project" value="InterPro"/>
</dbReference>
<proteinExistence type="predicted"/>
<organism evidence="5">
    <name type="scientific">Vannella robusta</name>
    <dbReference type="NCBI Taxonomy" id="1487602"/>
    <lineage>
        <taxon>Eukaryota</taxon>
        <taxon>Amoebozoa</taxon>
        <taxon>Discosea</taxon>
        <taxon>Flabellinia</taxon>
        <taxon>Vannellidae</taxon>
        <taxon>Vannella</taxon>
    </lineage>
</organism>
<gene>
    <name evidence="5" type="ORF">VSP0166_LOCUS13067</name>
</gene>
<keyword evidence="2" id="KW-0472">Membrane</keyword>
<dbReference type="InterPro" id="IPR008855">
    <property type="entry name" value="TRAP-delta"/>
</dbReference>
<feature type="signal peptide" evidence="3">
    <location>
        <begin position="1"/>
        <end position="19"/>
    </location>
</feature>
<keyword evidence="2" id="KW-0812">Transmembrane</keyword>
<feature type="chain" id="PRO_5031321623" description="Prenyltransferase alpha-alpha toroid domain-containing protein" evidence="3">
    <location>
        <begin position="20"/>
        <end position="952"/>
    </location>
</feature>
<dbReference type="CDD" id="cd00688">
    <property type="entry name" value="ISOPREN_C2_like"/>
    <property type="match status" value="1"/>
</dbReference>
<evidence type="ECO:0000256" key="3">
    <source>
        <dbReference type="SAM" id="SignalP"/>
    </source>
</evidence>
<keyword evidence="3" id="KW-0732">Signal</keyword>
<dbReference type="GO" id="GO:0005783">
    <property type="term" value="C:endoplasmic reticulum"/>
    <property type="evidence" value="ECO:0007669"/>
    <property type="project" value="InterPro"/>
</dbReference>
<keyword evidence="1" id="KW-0677">Repeat</keyword>
<dbReference type="InterPro" id="IPR001330">
    <property type="entry name" value="Prenyltrans"/>
</dbReference>
<dbReference type="AlphaFoldDB" id="A0A7S4MM02"/>
<dbReference type="Gene3D" id="1.50.10.20">
    <property type="match status" value="2"/>
</dbReference>
<evidence type="ECO:0000256" key="1">
    <source>
        <dbReference type="ARBA" id="ARBA00022737"/>
    </source>
</evidence>
<dbReference type="GO" id="GO:0016020">
    <property type="term" value="C:membrane"/>
    <property type="evidence" value="ECO:0007669"/>
    <property type="project" value="InterPro"/>
</dbReference>
<evidence type="ECO:0000256" key="2">
    <source>
        <dbReference type="SAM" id="Phobius"/>
    </source>
</evidence>
<feature type="transmembrane region" description="Helical" evidence="2">
    <location>
        <begin position="919"/>
        <end position="939"/>
    </location>
</feature>
<feature type="domain" description="Prenyltransferase alpha-alpha toroid" evidence="4">
    <location>
        <begin position="199"/>
        <end position="260"/>
    </location>
</feature>
<sequence length="952" mass="103817">MKVIAALLCLTALAFLAQADFNDAVQQLARFQDLQTGAFQTNFNSAPTLEATTDALFLSSLYGLKSKINSFKAEEYLQSLRTKENGYSSSAGGVATLEATFNAVVSYVHLGEEVPQSSAVVDFVLSLVDASNMFSNNAGGRGNIKSTYQAIATLRALDSIESLPSSVSTSLINTLSAANNGKYFDFTNVPAIKSNFYGVYIWETLNEDVLEGEENVNFILSQQSASGGFFADAQQTTVSYESSALALATLSIIGDYSSVSPTSRVNAAALAGYCKNVPVDLSETAFAHKAVAHTSVFSDNFKFVVEYGGADTRGNLVLQGTQLRPEIVVRSFNGPSHSNLVVNVKYTAPGEQPRSVRMAWDDDNQKYVAPQGIDTSNKLGKIEFEYDMNLLVFGIGSTRFVQKAEKNIGHRVSVIPTATHRITGASIKEGEVVSANTDFEFDVKLANKTHSSIKSGNFALAFTVMDSSYATIHRESVDAATNTEAFQFSYSLEKLDVPAGEFSFLFAVTGDDGKHFANEIVVYTVSVPMIASDVQLNNQEFTLGSDFSASIVAATYPELREVLPLVEPSVPSSYTRNFFLDISSSSGVVIHSLLGQFSNGRYHFETNIPASYGSLGSFVISFRYETAKGEQFELDNFANGEISEEALTFSVNAKLVAEVLSKPESTKFFYGNDIAYQFRVVDELTGSPVSLGQSGGVFLNLNHFDSAKGKSFVSTKLPATQEGDDLVINWKVNPNAASGKGSLVLVAEGPGGDEVPLLVNGKQFTTDIDIGGEIKEDVQMFSTDDFYSSQTAFIVQFELSCNDVLLRDVKLRAVILYEGEEIGSAPVGVSGDKYLASWNKLHIEAESGTYTVLFYREADQQRAADNEEWRQKQLRDKQREAELTGEAFDEAKFLASLDSVQVEPLFSVTIPHRQVSRGGLPFGTEWLIFIPTLIGFFFFDRIKGQYRKGIRK</sequence>
<feature type="domain" description="Prenyltransferase alpha-alpha toroid" evidence="4">
    <location>
        <begin position="58"/>
        <end position="164"/>
    </location>
</feature>
<accession>A0A7S4MM02</accession>